<dbReference type="InterPro" id="IPR036770">
    <property type="entry name" value="Ankyrin_rpt-contain_sf"/>
</dbReference>
<dbReference type="AlphaFoldDB" id="A0A9D4H499"/>
<comment type="subcellular location">
    <subcellularLocation>
        <location evidence="2">Cell projection</location>
        <location evidence="2">Dendritic spine</location>
    </subcellularLocation>
    <subcellularLocation>
        <location evidence="1">Cytoplasm</location>
        <location evidence="1">Cell cortex</location>
    </subcellularLocation>
</comment>
<accession>A0A9D4H499</accession>
<evidence type="ECO:0000256" key="9">
    <source>
        <dbReference type="ARBA" id="ARBA00044767"/>
    </source>
</evidence>
<proteinExistence type="predicted"/>
<feature type="compositionally biased region" description="Low complexity" evidence="12">
    <location>
        <begin position="507"/>
        <end position="525"/>
    </location>
</feature>
<feature type="compositionally biased region" description="Polar residues" evidence="12">
    <location>
        <begin position="443"/>
        <end position="464"/>
    </location>
</feature>
<evidence type="ECO:0000313" key="14">
    <source>
        <dbReference type="EMBL" id="KAH3828027.1"/>
    </source>
</evidence>
<feature type="repeat" description="ANK" evidence="10">
    <location>
        <begin position="942"/>
        <end position="974"/>
    </location>
</feature>
<dbReference type="GO" id="GO:0005938">
    <property type="term" value="C:cell cortex"/>
    <property type="evidence" value="ECO:0007669"/>
    <property type="project" value="UniProtKB-SubCell"/>
</dbReference>
<dbReference type="PROSITE" id="PS50297">
    <property type="entry name" value="ANK_REP_REGION"/>
    <property type="match status" value="2"/>
</dbReference>
<dbReference type="Gene3D" id="1.25.40.20">
    <property type="entry name" value="Ankyrin repeat-containing domain"/>
    <property type="match status" value="1"/>
</dbReference>
<feature type="non-terminal residue" evidence="14">
    <location>
        <position position="1233"/>
    </location>
</feature>
<keyword evidence="10" id="KW-0040">ANK repeat</keyword>
<dbReference type="PANTHER" id="PTHR23166">
    <property type="entry name" value="FILAMIN/GPBP-INTERACTING PROTEIN"/>
    <property type="match status" value="1"/>
</dbReference>
<dbReference type="InterPro" id="IPR002110">
    <property type="entry name" value="Ankyrin_rpt"/>
</dbReference>
<dbReference type="SUPFAM" id="SSF48403">
    <property type="entry name" value="Ankyrin repeat"/>
    <property type="match status" value="1"/>
</dbReference>
<evidence type="ECO:0000256" key="4">
    <source>
        <dbReference type="ARBA" id="ARBA00022481"/>
    </source>
</evidence>
<dbReference type="GO" id="GO:0043197">
    <property type="term" value="C:dendritic spine"/>
    <property type="evidence" value="ECO:0007669"/>
    <property type="project" value="UniProtKB-SubCell"/>
</dbReference>
<evidence type="ECO:0000256" key="11">
    <source>
        <dbReference type="SAM" id="Coils"/>
    </source>
</evidence>
<dbReference type="Pfam" id="PF12796">
    <property type="entry name" value="Ank_2"/>
    <property type="match status" value="2"/>
</dbReference>
<sequence length="1233" mass="135510">MAGRNPNPGGFDTSEKVNSNTLKRHPKMDLSRTDLLQLLSYLEGELQARDVVIATLKAEKAKQLLYQAKYGRFGLGDPFSAMQRDSDNMKDDTFDESAIKSMYDNQLAQLENLIATQRKAQLKMREQMLGIEKKYQKVCSELDDEKRKHAQDTAQGDDVTYMLEKERERLNKEVDFEKANTKKMEKDLKKTLASLEDERANSVKHKQVALMLIKERRKLVEKLLQEKQKADEVEKLLVEEKSKSNNMAEGLVQESKKSLKMEATMERQASEFDLEREQLRNKLLREENRNKELQAHIESLIWQLENVHNAKPVLKDSVHTVEIKSNISAPPLRLSSERTWTSSPQTIHASKPVGNIVEREAGLTPRSAGDVNVRKHDNVRYASPQAISVERGNVQYGDSSYETRVGPIGAVADSKHVLDHHKPLNVSVTGPTVVSSGSRIMVQTNNPSVSQGPVSPRRTLTITRGTPPPVPPNKPSFPVTTTIPAQKSSTTASTSLRKEDRLSGSKPVHIPVSVVHTSTVSASPSQRTPSHEGSPSTLHKPAQFRDDSFDSFTSDLHADLPLPPPTSESFDFLDPEMADLQQLLVSMVSVPSNTPGVDSRVAVEGMLSSCSPCSGSIEMSPSNVPISVTSLVVTSSNTSVNMTSSVTSFDDHSMTCSSNGTPQGLLDIGNKAANEIISPGPVATPLISPRKSAWMEASRMEAEQSARSTQIVTSMASVSTASTSPPIFAVMTSAKMSTVVSPINTMNMSPLTSSLMSSVISSPASAVSSHAIGVNMSPMTSPMISQQKTLVTSNISIRTATTNSEPQQKLSTMIVLPETLPVEIYSKDINTTSAINVVTRVSAQMAVRSSYENSQLYANSVHSRTPEQRMQERFVPASPIHRYAATGVVDALRKLIFDLEADVNLPMKDGTTPAHCAAENGQEDCLQLLLDKGCHVNSLRDDQQTPVHCSASFGHIGCLRLLLDKRGNSNLADQYGWSPLHWAANNGHLGACRLLLSYGARRLVYSNNMWTPLHLAVQSDWSEILELLLTFESTQSEKASHVQSAIAQTVDKDGQTLSHIAACKQSQKCLSVILAYCDIDYDVCDRWGRTVLDISSPNCMHVLDYYANSRTLNLTVEVQCSGPAYSHADPYLIGRLLVHPKMHWGQLDTTVSRCFGEYLGQLDKGLSTKKTIRLDPEGSGSEGSQFTLGLTADSIDGYSIGNVFWRRSEPYPAVKLQDILFDQQEVTVAVILK</sequence>
<evidence type="ECO:0000256" key="1">
    <source>
        <dbReference type="ARBA" id="ARBA00004544"/>
    </source>
</evidence>
<comment type="subunit">
    <text evidence="9">Interacts with CTTN/cortactin SH3 domain. Interacts with STRN, STRN4/zinedin and MOB4/phocein; this interactions mediate the association with the STRIPAK core complex and may regulate dendritic spine distribution of the STRIPAK complex in hippocampal neurons. Activation of glutamate receptors weakens the interaction with STRN and STRN4.</text>
</comment>
<feature type="compositionally biased region" description="Polar residues" evidence="12">
    <location>
        <begin position="526"/>
        <end position="537"/>
    </location>
</feature>
<evidence type="ECO:0000256" key="10">
    <source>
        <dbReference type="PROSITE-ProRule" id="PRU00023"/>
    </source>
</evidence>
<name>A0A9D4H499_DREPO</name>
<dbReference type="InterPro" id="IPR050719">
    <property type="entry name" value="Cortactin-Actin_Reg"/>
</dbReference>
<feature type="region of interest" description="Disordered" evidence="12">
    <location>
        <begin position="443"/>
        <end position="556"/>
    </location>
</feature>
<feature type="compositionally biased region" description="Pro residues" evidence="12">
    <location>
        <begin position="466"/>
        <end position="475"/>
    </location>
</feature>
<keyword evidence="15" id="KW-1185">Reference proteome</keyword>
<feature type="repeat" description="ANK" evidence="10">
    <location>
        <begin position="909"/>
        <end position="941"/>
    </location>
</feature>
<dbReference type="Pfam" id="PF09727">
    <property type="entry name" value="CortBP2"/>
    <property type="match status" value="1"/>
</dbReference>
<feature type="coiled-coil region" evidence="11">
    <location>
        <begin position="167"/>
        <end position="303"/>
    </location>
</feature>
<dbReference type="Proteomes" id="UP000828390">
    <property type="component" value="Unassembled WGS sequence"/>
</dbReference>
<feature type="domain" description="Cortactin-binding protein-2 N-terminal" evidence="13">
    <location>
        <begin position="29"/>
        <end position="217"/>
    </location>
</feature>
<evidence type="ECO:0000313" key="15">
    <source>
        <dbReference type="Proteomes" id="UP000828390"/>
    </source>
</evidence>
<evidence type="ECO:0000256" key="3">
    <source>
        <dbReference type="ARBA" id="ARBA00017042"/>
    </source>
</evidence>
<dbReference type="SMART" id="SM00248">
    <property type="entry name" value="ANK"/>
    <property type="match status" value="5"/>
</dbReference>
<feature type="region of interest" description="Disordered" evidence="12">
    <location>
        <begin position="1"/>
        <end position="26"/>
    </location>
</feature>
<reference evidence="14" key="1">
    <citation type="journal article" date="2019" name="bioRxiv">
        <title>The Genome of the Zebra Mussel, Dreissena polymorpha: A Resource for Invasive Species Research.</title>
        <authorList>
            <person name="McCartney M.A."/>
            <person name="Auch B."/>
            <person name="Kono T."/>
            <person name="Mallez S."/>
            <person name="Zhang Y."/>
            <person name="Obille A."/>
            <person name="Becker A."/>
            <person name="Abrahante J.E."/>
            <person name="Garbe J."/>
            <person name="Badalamenti J.P."/>
            <person name="Herman A."/>
            <person name="Mangelson H."/>
            <person name="Liachko I."/>
            <person name="Sullivan S."/>
            <person name="Sone E.D."/>
            <person name="Koren S."/>
            <person name="Silverstein K.A.T."/>
            <person name="Beckman K.B."/>
            <person name="Gohl D.M."/>
        </authorList>
    </citation>
    <scope>NUCLEOTIDE SEQUENCE</scope>
    <source>
        <strain evidence="14">Duluth1</strain>
        <tissue evidence="14">Whole animal</tissue>
    </source>
</reference>
<keyword evidence="5" id="KW-0770">Synapse</keyword>
<dbReference type="EMBL" id="JAIWYP010000005">
    <property type="protein sequence ID" value="KAH3828027.1"/>
    <property type="molecule type" value="Genomic_DNA"/>
</dbReference>
<reference evidence="14" key="2">
    <citation type="submission" date="2020-11" db="EMBL/GenBank/DDBJ databases">
        <authorList>
            <person name="McCartney M.A."/>
            <person name="Auch B."/>
            <person name="Kono T."/>
            <person name="Mallez S."/>
            <person name="Becker A."/>
            <person name="Gohl D.M."/>
            <person name="Silverstein K.A.T."/>
            <person name="Koren S."/>
            <person name="Bechman K.B."/>
            <person name="Herman A."/>
            <person name="Abrahante J.E."/>
            <person name="Garbe J."/>
        </authorList>
    </citation>
    <scope>NUCLEOTIDE SEQUENCE</scope>
    <source>
        <strain evidence="14">Duluth1</strain>
        <tissue evidence="14">Whole animal</tissue>
    </source>
</reference>
<feature type="repeat" description="ANK" evidence="10">
    <location>
        <begin position="975"/>
        <end position="1007"/>
    </location>
</feature>
<protein>
    <recommendedName>
        <fullName evidence="3">Cortactin-binding protein 2</fullName>
    </recommendedName>
</protein>
<comment type="function">
    <text evidence="8">Regulates the dendritic spine distribution of CTTN/cortactin in hippocampal neurons, and thus controls dendritic spinogenesis and dendritic spine maintenance. Associates with the striatin-interacting phosphatase and kinase (STRIPAK) core complex to regulate dendritic spine distribution of the STRIPAK complex in hippocampal neurons.</text>
</comment>
<organism evidence="14 15">
    <name type="scientific">Dreissena polymorpha</name>
    <name type="common">Zebra mussel</name>
    <name type="synonym">Mytilus polymorpha</name>
    <dbReference type="NCBI Taxonomy" id="45954"/>
    <lineage>
        <taxon>Eukaryota</taxon>
        <taxon>Metazoa</taxon>
        <taxon>Spiralia</taxon>
        <taxon>Lophotrochozoa</taxon>
        <taxon>Mollusca</taxon>
        <taxon>Bivalvia</taxon>
        <taxon>Autobranchia</taxon>
        <taxon>Heteroconchia</taxon>
        <taxon>Euheterodonta</taxon>
        <taxon>Imparidentia</taxon>
        <taxon>Neoheterodontei</taxon>
        <taxon>Myida</taxon>
        <taxon>Dreissenoidea</taxon>
        <taxon>Dreissenidae</taxon>
        <taxon>Dreissena</taxon>
    </lineage>
</organism>
<feature type="compositionally biased region" description="Polar residues" evidence="12">
    <location>
        <begin position="479"/>
        <end position="495"/>
    </location>
</feature>
<keyword evidence="6 11" id="KW-0175">Coiled coil</keyword>
<dbReference type="PROSITE" id="PS50088">
    <property type="entry name" value="ANK_REPEAT"/>
    <property type="match status" value="3"/>
</dbReference>
<evidence type="ECO:0000256" key="7">
    <source>
        <dbReference type="ARBA" id="ARBA00023273"/>
    </source>
</evidence>
<gene>
    <name evidence="14" type="ORF">DPMN_129976</name>
</gene>
<evidence type="ECO:0000256" key="6">
    <source>
        <dbReference type="ARBA" id="ARBA00023054"/>
    </source>
</evidence>
<evidence type="ECO:0000256" key="12">
    <source>
        <dbReference type="SAM" id="MobiDB-lite"/>
    </source>
</evidence>
<evidence type="ECO:0000259" key="13">
    <source>
        <dbReference type="Pfam" id="PF09727"/>
    </source>
</evidence>
<keyword evidence="7" id="KW-0966">Cell projection</keyword>
<evidence type="ECO:0000256" key="2">
    <source>
        <dbReference type="ARBA" id="ARBA00004552"/>
    </source>
</evidence>
<dbReference type="InterPro" id="IPR019131">
    <property type="entry name" value="Cortactin-binding_p2_N"/>
</dbReference>
<comment type="caution">
    <text evidence="14">The sequence shown here is derived from an EMBL/GenBank/DDBJ whole genome shotgun (WGS) entry which is preliminary data.</text>
</comment>
<evidence type="ECO:0000256" key="5">
    <source>
        <dbReference type="ARBA" id="ARBA00023018"/>
    </source>
</evidence>
<keyword evidence="4" id="KW-0488">Methylation</keyword>
<evidence type="ECO:0000256" key="8">
    <source>
        <dbReference type="ARBA" id="ARBA00044742"/>
    </source>
</evidence>
<dbReference type="PANTHER" id="PTHR23166:SF5">
    <property type="entry name" value="CTTNBP2 N-TERMINAL-LIKE PROTEIN"/>
    <property type="match status" value="1"/>
</dbReference>